<evidence type="ECO:0000313" key="3">
    <source>
        <dbReference type="EMBL" id="SDH72469.1"/>
    </source>
</evidence>
<dbReference type="EC" id="3.1.-.-" evidence="2"/>
<dbReference type="GO" id="GO:0016788">
    <property type="term" value="F:hydrolase activity, acting on ester bonds"/>
    <property type="evidence" value="ECO:0007669"/>
    <property type="project" value="UniProtKB-UniRule"/>
</dbReference>
<reference evidence="3 4" key="1">
    <citation type="submission" date="2016-10" db="EMBL/GenBank/DDBJ databases">
        <authorList>
            <person name="de Groot N.N."/>
        </authorList>
    </citation>
    <scope>NUCLEOTIDE SEQUENCE [LARGE SCALE GENOMIC DNA]</scope>
    <source>
        <strain evidence="3 4">DSM 21632</strain>
    </source>
</reference>
<evidence type="ECO:0000256" key="1">
    <source>
        <dbReference type="ARBA" id="ARBA00022801"/>
    </source>
</evidence>
<feature type="active site" description="Proton acceptor" evidence="2">
    <location>
        <position position="114"/>
    </location>
</feature>
<keyword evidence="3" id="KW-0436">Ligase</keyword>
<dbReference type="InterPro" id="IPR009097">
    <property type="entry name" value="Cyclic_Pdiesterase"/>
</dbReference>
<dbReference type="InterPro" id="IPR022932">
    <property type="entry name" value="YjcG"/>
</dbReference>
<dbReference type="STRING" id="568899.SAMN05192534_11034"/>
<comment type="similarity">
    <text evidence="2">Belongs to the 2H phosphoesterase superfamily. YjcG family.</text>
</comment>
<name>A0A1G8ERW5_9BACI</name>
<dbReference type="EMBL" id="FNDK01000010">
    <property type="protein sequence ID" value="SDH72469.1"/>
    <property type="molecule type" value="Genomic_DNA"/>
</dbReference>
<sequence length="170" mass="20285">MKYGIACFPSKPLQDKANRLRKRYDTHYSKIPPHITLKPPYTVEESEWKVKRNHIRTIAAHTPPFPVTAYKVDTFHPKENKIFFKIKQHETLQSLYEALNEDKSQKEKAEFTPHITIGQDLQDDEHFDVLGRLNMKDIHYEETIDRIHWLYQLEDGTWTVYETFLLGKEE</sequence>
<dbReference type="RefSeq" id="WP_091273390.1">
    <property type="nucleotide sequence ID" value="NZ_FNDK01000010.1"/>
</dbReference>
<dbReference type="SUPFAM" id="SSF55144">
    <property type="entry name" value="LigT-like"/>
    <property type="match status" value="1"/>
</dbReference>
<organism evidence="3 4">
    <name type="scientific">Alteribacillus persepolensis</name>
    <dbReference type="NCBI Taxonomy" id="568899"/>
    <lineage>
        <taxon>Bacteria</taxon>
        <taxon>Bacillati</taxon>
        <taxon>Bacillota</taxon>
        <taxon>Bacilli</taxon>
        <taxon>Bacillales</taxon>
        <taxon>Bacillaceae</taxon>
        <taxon>Alteribacillus</taxon>
    </lineage>
</organism>
<dbReference type="PANTHER" id="PTHR40037">
    <property type="entry name" value="PHOSPHOESTERASE YJCG-RELATED"/>
    <property type="match status" value="1"/>
</dbReference>
<feature type="short sequence motif" description="HXTX 2" evidence="2">
    <location>
        <begin position="114"/>
        <end position="117"/>
    </location>
</feature>
<dbReference type="Gene3D" id="3.90.1140.10">
    <property type="entry name" value="Cyclic phosphodiesterase"/>
    <property type="match status" value="1"/>
</dbReference>
<proteinExistence type="inferred from homology"/>
<feature type="short sequence motif" description="HXTX 1" evidence="2">
    <location>
        <begin position="34"/>
        <end position="37"/>
    </location>
</feature>
<dbReference type="AlphaFoldDB" id="A0A1G8ERW5"/>
<dbReference type="InterPro" id="IPR050580">
    <property type="entry name" value="2H_phosphoesterase_YjcG-like"/>
</dbReference>
<dbReference type="Pfam" id="PF13563">
    <property type="entry name" value="2_5_RNA_ligase2"/>
    <property type="match status" value="1"/>
</dbReference>
<dbReference type="PANTHER" id="PTHR40037:SF1">
    <property type="entry name" value="PHOSPHOESTERASE SAOUHSC_00951-RELATED"/>
    <property type="match status" value="1"/>
</dbReference>
<feature type="active site" description="Proton donor" evidence="2">
    <location>
        <position position="34"/>
    </location>
</feature>
<dbReference type="Proteomes" id="UP000199163">
    <property type="component" value="Unassembled WGS sequence"/>
</dbReference>
<evidence type="ECO:0000256" key="2">
    <source>
        <dbReference type="HAMAP-Rule" id="MF_01444"/>
    </source>
</evidence>
<dbReference type="GO" id="GO:0016874">
    <property type="term" value="F:ligase activity"/>
    <property type="evidence" value="ECO:0007669"/>
    <property type="project" value="UniProtKB-KW"/>
</dbReference>
<dbReference type="HAMAP" id="MF_01444">
    <property type="entry name" value="2H_phosphoesterase_YjcG"/>
    <property type="match status" value="1"/>
</dbReference>
<accession>A0A1G8ERW5</accession>
<protein>
    <recommendedName>
        <fullName evidence="2">Putative phosphoesterase SAMN05192534_11034</fullName>
        <ecNumber evidence="2">3.1.-.-</ecNumber>
    </recommendedName>
</protein>
<dbReference type="NCBIfam" id="NF010223">
    <property type="entry name" value="PRK13679.1"/>
    <property type="match status" value="1"/>
</dbReference>
<keyword evidence="4" id="KW-1185">Reference proteome</keyword>
<dbReference type="OrthoDB" id="1524661at2"/>
<gene>
    <name evidence="3" type="ORF">SAMN05192534_11034</name>
</gene>
<evidence type="ECO:0000313" key="4">
    <source>
        <dbReference type="Proteomes" id="UP000199163"/>
    </source>
</evidence>
<keyword evidence="1 2" id="KW-0378">Hydrolase</keyword>